<evidence type="ECO:0000313" key="1">
    <source>
        <dbReference type="EMBL" id="KKN61597.1"/>
    </source>
</evidence>
<sequence length="149" mass="16845">MTSPDPRAQRAYKLYIEESLSLRAVRDIVRADRNNVRRWIVELGGTIRSHRSRGVSATPRAKTFPNPVCSIGHYERQNPAALGGGWYCARHCDPDLPPCKEEATAENLAAFERLGKAREADHELIAERKAKKLSGRALWQGARVRGKWR</sequence>
<proteinExistence type="predicted"/>
<reference evidence="1" key="1">
    <citation type="journal article" date="2015" name="Nature">
        <title>Complex archaea that bridge the gap between prokaryotes and eukaryotes.</title>
        <authorList>
            <person name="Spang A."/>
            <person name="Saw J.H."/>
            <person name="Jorgensen S.L."/>
            <person name="Zaremba-Niedzwiedzka K."/>
            <person name="Martijn J."/>
            <person name="Lind A.E."/>
            <person name="van Eijk R."/>
            <person name="Schleper C."/>
            <person name="Guy L."/>
            <person name="Ettema T.J."/>
        </authorList>
    </citation>
    <scope>NUCLEOTIDE SEQUENCE</scope>
</reference>
<gene>
    <name evidence="1" type="ORF">LCGC14_0520500</name>
</gene>
<comment type="caution">
    <text evidence="1">The sequence shown here is derived from an EMBL/GenBank/DDBJ whole genome shotgun (WGS) entry which is preliminary data.</text>
</comment>
<organism evidence="1">
    <name type="scientific">marine sediment metagenome</name>
    <dbReference type="NCBI Taxonomy" id="412755"/>
    <lineage>
        <taxon>unclassified sequences</taxon>
        <taxon>metagenomes</taxon>
        <taxon>ecological metagenomes</taxon>
    </lineage>
</organism>
<dbReference type="EMBL" id="LAZR01000653">
    <property type="protein sequence ID" value="KKN61597.1"/>
    <property type="molecule type" value="Genomic_DNA"/>
</dbReference>
<protein>
    <submittedName>
        <fullName evidence="1">Uncharacterized protein</fullName>
    </submittedName>
</protein>
<name>A0A0F9SH27_9ZZZZ</name>
<dbReference type="AlphaFoldDB" id="A0A0F9SH27"/>
<accession>A0A0F9SH27</accession>